<feature type="chain" id="PRO_5046015073" evidence="2">
    <location>
        <begin position="27"/>
        <end position="156"/>
    </location>
</feature>
<dbReference type="InterPro" id="IPR008613">
    <property type="entry name" value="Excalibur_Ca-bd_domain"/>
</dbReference>
<keyword evidence="1" id="KW-0812">Transmembrane</keyword>
<feature type="transmembrane region" description="Helical" evidence="1">
    <location>
        <begin position="127"/>
        <end position="148"/>
    </location>
</feature>
<organism evidence="4 5">
    <name type="scientific">Arthrobacter zhaoxinii</name>
    <dbReference type="NCBI Taxonomy" id="2964616"/>
    <lineage>
        <taxon>Bacteria</taxon>
        <taxon>Bacillati</taxon>
        <taxon>Actinomycetota</taxon>
        <taxon>Actinomycetes</taxon>
        <taxon>Micrococcales</taxon>
        <taxon>Micrococcaceae</taxon>
        <taxon>Arthrobacter</taxon>
    </lineage>
</organism>
<dbReference type="RefSeq" id="WP_260652510.1">
    <property type="nucleotide sequence ID" value="NZ_CP104275.1"/>
</dbReference>
<feature type="signal peptide" evidence="2">
    <location>
        <begin position="1"/>
        <end position="26"/>
    </location>
</feature>
<proteinExistence type="predicted"/>
<evidence type="ECO:0000259" key="3">
    <source>
        <dbReference type="SMART" id="SM00894"/>
    </source>
</evidence>
<reference evidence="4" key="1">
    <citation type="submission" date="2022-09" db="EMBL/GenBank/DDBJ databases">
        <title>Novel species in genus Arthrobacter.</title>
        <authorList>
            <person name="Liu Y."/>
        </authorList>
    </citation>
    <scope>NUCLEOTIDE SEQUENCE</scope>
    <source>
        <strain evidence="4">Zg-Y815</strain>
    </source>
</reference>
<evidence type="ECO:0000256" key="1">
    <source>
        <dbReference type="SAM" id="Phobius"/>
    </source>
</evidence>
<protein>
    <submittedName>
        <fullName evidence="4">Excalibur calcium-binding domain-containing protein</fullName>
    </submittedName>
</protein>
<dbReference type="SMART" id="SM00894">
    <property type="entry name" value="Excalibur"/>
    <property type="match status" value="1"/>
</dbReference>
<keyword evidence="5" id="KW-1185">Reference proteome</keyword>
<feature type="domain" description="Excalibur calcium-binding" evidence="3">
    <location>
        <begin position="43"/>
        <end position="79"/>
    </location>
</feature>
<accession>A0ABY5YQC1</accession>
<dbReference type="Pfam" id="PF05901">
    <property type="entry name" value="Excalibur"/>
    <property type="match status" value="1"/>
</dbReference>
<dbReference type="EMBL" id="CP104275">
    <property type="protein sequence ID" value="UWX97296.1"/>
    <property type="molecule type" value="Genomic_DNA"/>
</dbReference>
<sequence length="156" mass="15702">MKKTTAGLTLTAITGFGLFAATPALASGPGGGGGGHHEPPVYPYANCSAAAAENVYNIPRGHPRYGTHLDNDGDGWGCDDPTKPLTPMPVAGGHWDGNGNWVEPQVGQMPSGGANTGITQEPEESNAGVLALGGGLVLAAAAGGTFVVRRRLASQE</sequence>
<keyword evidence="2" id="KW-0732">Signal</keyword>
<keyword evidence="1" id="KW-0472">Membrane</keyword>
<keyword evidence="1" id="KW-1133">Transmembrane helix</keyword>
<dbReference type="Proteomes" id="UP001059859">
    <property type="component" value="Chromosome"/>
</dbReference>
<evidence type="ECO:0000313" key="5">
    <source>
        <dbReference type="Proteomes" id="UP001059859"/>
    </source>
</evidence>
<gene>
    <name evidence="4" type="ORF">N2K95_00905</name>
</gene>
<evidence type="ECO:0000256" key="2">
    <source>
        <dbReference type="SAM" id="SignalP"/>
    </source>
</evidence>
<evidence type="ECO:0000313" key="4">
    <source>
        <dbReference type="EMBL" id="UWX97296.1"/>
    </source>
</evidence>
<name>A0ABY5YQC1_9MICC</name>